<dbReference type="Pfam" id="PF13489">
    <property type="entry name" value="Methyltransf_23"/>
    <property type="match status" value="1"/>
</dbReference>
<dbReference type="RefSeq" id="WP_188794802.1">
    <property type="nucleotide sequence ID" value="NZ_BMJA01000002.1"/>
</dbReference>
<organism evidence="1 2">
    <name type="scientific">Dyella nitratireducens</name>
    <dbReference type="NCBI Taxonomy" id="1849580"/>
    <lineage>
        <taxon>Bacteria</taxon>
        <taxon>Pseudomonadati</taxon>
        <taxon>Pseudomonadota</taxon>
        <taxon>Gammaproteobacteria</taxon>
        <taxon>Lysobacterales</taxon>
        <taxon>Rhodanobacteraceae</taxon>
        <taxon>Dyella</taxon>
    </lineage>
</organism>
<gene>
    <name evidence="1" type="ORF">GCM10010981_26830</name>
</gene>
<evidence type="ECO:0000313" key="1">
    <source>
        <dbReference type="EMBL" id="GGA36389.1"/>
    </source>
</evidence>
<keyword evidence="2" id="KW-1185">Reference proteome</keyword>
<dbReference type="GO" id="GO:0032259">
    <property type="term" value="P:methylation"/>
    <property type="evidence" value="ECO:0007669"/>
    <property type="project" value="UniProtKB-KW"/>
</dbReference>
<dbReference type="PANTHER" id="PTHR43861:SF1">
    <property type="entry name" value="TRANS-ACONITATE 2-METHYLTRANSFERASE"/>
    <property type="match status" value="1"/>
</dbReference>
<comment type="caution">
    <text evidence="1">The sequence shown here is derived from an EMBL/GenBank/DDBJ whole genome shotgun (WGS) entry which is preliminary data.</text>
</comment>
<dbReference type="PANTHER" id="PTHR43861">
    <property type="entry name" value="TRANS-ACONITATE 2-METHYLTRANSFERASE-RELATED"/>
    <property type="match status" value="1"/>
</dbReference>
<accession>A0ABQ1G5N0</accession>
<evidence type="ECO:0000313" key="2">
    <source>
        <dbReference type="Proteomes" id="UP000620046"/>
    </source>
</evidence>
<dbReference type="GO" id="GO:0008168">
    <property type="term" value="F:methyltransferase activity"/>
    <property type="evidence" value="ECO:0007669"/>
    <property type="project" value="UniProtKB-KW"/>
</dbReference>
<dbReference type="InterPro" id="IPR029063">
    <property type="entry name" value="SAM-dependent_MTases_sf"/>
</dbReference>
<dbReference type="CDD" id="cd02440">
    <property type="entry name" value="AdoMet_MTases"/>
    <property type="match status" value="1"/>
</dbReference>
<reference evidence="2" key="1">
    <citation type="journal article" date="2019" name="Int. J. Syst. Evol. Microbiol.">
        <title>The Global Catalogue of Microorganisms (GCM) 10K type strain sequencing project: providing services to taxonomists for standard genome sequencing and annotation.</title>
        <authorList>
            <consortium name="The Broad Institute Genomics Platform"/>
            <consortium name="The Broad Institute Genome Sequencing Center for Infectious Disease"/>
            <person name="Wu L."/>
            <person name="Ma J."/>
        </authorList>
    </citation>
    <scope>NUCLEOTIDE SEQUENCE [LARGE SCALE GENOMIC DNA]</scope>
    <source>
        <strain evidence="2">CGMCC 1.15439</strain>
    </source>
</reference>
<dbReference type="Gene3D" id="3.40.50.150">
    <property type="entry name" value="Vaccinia Virus protein VP39"/>
    <property type="match status" value="1"/>
</dbReference>
<name>A0ABQ1G5N0_9GAMM</name>
<protein>
    <submittedName>
        <fullName evidence="1">Methyltransferase</fullName>
    </submittedName>
</protein>
<dbReference type="EMBL" id="BMJA01000002">
    <property type="protein sequence ID" value="GGA36389.1"/>
    <property type="molecule type" value="Genomic_DNA"/>
</dbReference>
<keyword evidence="1" id="KW-0808">Transferase</keyword>
<keyword evidence="1" id="KW-0489">Methyltransferase</keyword>
<dbReference type="SUPFAM" id="SSF53335">
    <property type="entry name" value="S-adenosyl-L-methionine-dependent methyltransferases"/>
    <property type="match status" value="1"/>
</dbReference>
<dbReference type="Proteomes" id="UP000620046">
    <property type="component" value="Unassembled WGS sequence"/>
</dbReference>
<sequence>MHEHNEAKILHSWHCNADAWTQMVRDALLESRRLVTDQAIIDAVLDGQPASVLDIGCGEGWLVRALAARGIQAMGVDAVPALVERARQAGGNFAVATYEDIVTGKLAQHADAVVCNFSLLGKESVEQLLTALPSRLETNGRLIVQTVHPLIACGEQVYVDGWRLENWTGFDGAFPAPAPWYFRTLASWIALFTTTGWRLRELREPMHPQTCRPASVVFIAQWHGVLEGPT</sequence>
<proteinExistence type="predicted"/>